<gene>
    <name evidence="1" type="ORF">CgunFtcFv8_023873</name>
</gene>
<keyword evidence="2" id="KW-1185">Reference proteome</keyword>
<comment type="caution">
    <text evidence="1">The sequence shown here is derived from an EMBL/GenBank/DDBJ whole genome shotgun (WGS) entry which is preliminary data.</text>
</comment>
<protein>
    <submittedName>
        <fullName evidence="1">Uncharacterized protein</fullName>
    </submittedName>
</protein>
<organism evidence="1 2">
    <name type="scientific">Champsocephalus gunnari</name>
    <name type="common">Mackerel icefish</name>
    <dbReference type="NCBI Taxonomy" id="52237"/>
    <lineage>
        <taxon>Eukaryota</taxon>
        <taxon>Metazoa</taxon>
        <taxon>Chordata</taxon>
        <taxon>Craniata</taxon>
        <taxon>Vertebrata</taxon>
        <taxon>Euteleostomi</taxon>
        <taxon>Actinopterygii</taxon>
        <taxon>Neopterygii</taxon>
        <taxon>Teleostei</taxon>
        <taxon>Neoteleostei</taxon>
        <taxon>Acanthomorphata</taxon>
        <taxon>Eupercaria</taxon>
        <taxon>Perciformes</taxon>
        <taxon>Notothenioidei</taxon>
        <taxon>Channichthyidae</taxon>
        <taxon>Champsocephalus</taxon>
    </lineage>
</organism>
<sequence>MADRDPVPLPAEVRARLAELELELSEGESHLTGELRVAVPGLRCFSTGCLSRCCSVSLELFVEEKVWSRKMSQVQVHMFYSHDERGLEELWFSHGIPQYI</sequence>
<dbReference type="Proteomes" id="UP001331515">
    <property type="component" value="Unassembled WGS sequence"/>
</dbReference>
<evidence type="ECO:0000313" key="2">
    <source>
        <dbReference type="Proteomes" id="UP001331515"/>
    </source>
</evidence>
<dbReference type="EMBL" id="JAURVH010001524">
    <property type="protein sequence ID" value="KAK5920030.1"/>
    <property type="molecule type" value="Genomic_DNA"/>
</dbReference>
<evidence type="ECO:0000313" key="1">
    <source>
        <dbReference type="EMBL" id="KAK5920030.1"/>
    </source>
</evidence>
<accession>A0AAN8DD83</accession>
<reference evidence="1 2" key="1">
    <citation type="journal article" date="2023" name="Mol. Biol. Evol.">
        <title>Genomics of Secondarily Temperate Adaptation in the Only Non-Antarctic Icefish.</title>
        <authorList>
            <person name="Rivera-Colon A.G."/>
            <person name="Rayamajhi N."/>
            <person name="Minhas B.F."/>
            <person name="Madrigal G."/>
            <person name="Bilyk K.T."/>
            <person name="Yoon V."/>
            <person name="Hune M."/>
            <person name="Gregory S."/>
            <person name="Cheng C.H.C."/>
            <person name="Catchen J.M."/>
        </authorList>
    </citation>
    <scope>NUCLEOTIDE SEQUENCE [LARGE SCALE GENOMIC DNA]</scope>
    <source>
        <tissue evidence="1">White muscle</tissue>
    </source>
</reference>
<proteinExistence type="predicted"/>
<dbReference type="AlphaFoldDB" id="A0AAN8DD83"/>
<name>A0AAN8DD83_CHAGU</name>